<feature type="repeat" description="TPR" evidence="3">
    <location>
        <begin position="61"/>
        <end position="94"/>
    </location>
</feature>
<evidence type="ECO:0000313" key="5">
    <source>
        <dbReference type="Proteomes" id="UP000194798"/>
    </source>
</evidence>
<dbReference type="InterPro" id="IPR013360">
    <property type="entry name" value="Pilus_4_PilW"/>
</dbReference>
<evidence type="ECO:0000313" key="4">
    <source>
        <dbReference type="EMBL" id="OUD12661.1"/>
    </source>
</evidence>
<dbReference type="PANTHER" id="PTHR44943">
    <property type="entry name" value="CELLULOSE SYNTHASE OPERON PROTEIN C"/>
    <property type="match status" value="1"/>
</dbReference>
<dbReference type="EMBL" id="MSLT01000023">
    <property type="protein sequence ID" value="OUD12661.1"/>
    <property type="molecule type" value="Genomic_DNA"/>
</dbReference>
<comment type="caution">
    <text evidence="4">The sequence shown here is derived from an EMBL/GenBank/DDBJ whole genome shotgun (WGS) entry which is preliminary data.</text>
</comment>
<organism evidence="4 5">
    <name type="scientific">Thioflexithrix psekupsensis</name>
    <dbReference type="NCBI Taxonomy" id="1570016"/>
    <lineage>
        <taxon>Bacteria</taxon>
        <taxon>Pseudomonadati</taxon>
        <taxon>Pseudomonadota</taxon>
        <taxon>Gammaproteobacteria</taxon>
        <taxon>Thiotrichales</taxon>
        <taxon>Thioflexithrix</taxon>
    </lineage>
</organism>
<keyword evidence="1" id="KW-0677">Repeat</keyword>
<dbReference type="Pfam" id="PF14559">
    <property type="entry name" value="TPR_19"/>
    <property type="match status" value="1"/>
</dbReference>
<dbReference type="Pfam" id="PF13414">
    <property type="entry name" value="TPR_11"/>
    <property type="match status" value="1"/>
</dbReference>
<dbReference type="InterPro" id="IPR019734">
    <property type="entry name" value="TPR_rpt"/>
</dbReference>
<evidence type="ECO:0000256" key="3">
    <source>
        <dbReference type="PROSITE-ProRule" id="PRU00339"/>
    </source>
</evidence>
<sequence length="244" mass="27946">MGLLGCGSKGGFQQAAQHNRQQPEKAAEINMQLGIEYMRRQQYDIALNRLEKALEIDPNYADGHNAMAVLYEQLGQTAQAQQHFQQALQLNPSGSDIHNNYGQFLCKRGQWEQAQQHFSRALENPLYRTPEIPLTNAALCAVRAKNYSRADSYLTQVLQKNPESLIALYQMSLIRYEQGQYTDAQNYFRRYLRLGSQSAETLWLGVRLARALNDPEQASQYAAQLRSQYPDSSETRLLNQLERQ</sequence>
<feature type="repeat" description="TPR" evidence="3">
    <location>
        <begin position="27"/>
        <end position="60"/>
    </location>
</feature>
<protein>
    <submittedName>
        <fullName evidence="4">Type IV pilus biogenesis/stability protein PilW</fullName>
    </submittedName>
</protein>
<dbReference type="SMART" id="SM00028">
    <property type="entry name" value="TPR"/>
    <property type="match status" value="5"/>
</dbReference>
<dbReference type="InterPro" id="IPR051685">
    <property type="entry name" value="Ycf3/AcsC/BcsC/TPR_MFPF"/>
</dbReference>
<dbReference type="InterPro" id="IPR011990">
    <property type="entry name" value="TPR-like_helical_dom_sf"/>
</dbReference>
<dbReference type="SUPFAM" id="SSF48452">
    <property type="entry name" value="TPR-like"/>
    <property type="match status" value="1"/>
</dbReference>
<dbReference type="NCBIfam" id="TIGR02521">
    <property type="entry name" value="type_IV_pilW"/>
    <property type="match status" value="1"/>
</dbReference>
<proteinExistence type="predicted"/>
<reference evidence="4 5" key="1">
    <citation type="submission" date="2016-12" db="EMBL/GenBank/DDBJ databases">
        <title>Thioflexothrix psekupsii D3 genome sequencing and assembly.</title>
        <authorList>
            <person name="Fomenkov A."/>
            <person name="Vincze T."/>
            <person name="Grabovich M."/>
            <person name="Anton B.P."/>
            <person name="Dubinina G."/>
            <person name="Orlova M."/>
            <person name="Belousova E."/>
            <person name="Roberts R.J."/>
        </authorList>
    </citation>
    <scope>NUCLEOTIDE SEQUENCE [LARGE SCALE GENOMIC DNA]</scope>
    <source>
        <strain evidence="4">D3</strain>
    </source>
</reference>
<evidence type="ECO:0000256" key="1">
    <source>
        <dbReference type="ARBA" id="ARBA00022737"/>
    </source>
</evidence>
<evidence type="ECO:0000256" key="2">
    <source>
        <dbReference type="ARBA" id="ARBA00022803"/>
    </source>
</evidence>
<accession>A0A251X5G3</accession>
<dbReference type="PROSITE" id="PS50293">
    <property type="entry name" value="TPR_REGION"/>
    <property type="match status" value="2"/>
</dbReference>
<dbReference type="PROSITE" id="PS50005">
    <property type="entry name" value="TPR"/>
    <property type="match status" value="2"/>
</dbReference>
<dbReference type="AlphaFoldDB" id="A0A251X5G3"/>
<gene>
    <name evidence="4" type="ORF">TPSD3_13720</name>
</gene>
<dbReference type="Gene3D" id="1.25.40.10">
    <property type="entry name" value="Tetratricopeptide repeat domain"/>
    <property type="match status" value="1"/>
</dbReference>
<dbReference type="Proteomes" id="UP000194798">
    <property type="component" value="Unassembled WGS sequence"/>
</dbReference>
<dbReference type="Pfam" id="PF13174">
    <property type="entry name" value="TPR_6"/>
    <property type="match status" value="1"/>
</dbReference>
<keyword evidence="2 3" id="KW-0802">TPR repeat</keyword>
<name>A0A251X5G3_9GAMM</name>
<dbReference type="PANTHER" id="PTHR44943:SF8">
    <property type="entry name" value="TPR REPEAT-CONTAINING PROTEIN MJ0263"/>
    <property type="match status" value="1"/>
</dbReference>
<keyword evidence="5" id="KW-1185">Reference proteome</keyword>
<dbReference type="Pfam" id="PF13431">
    <property type="entry name" value="TPR_17"/>
    <property type="match status" value="1"/>
</dbReference>